<gene>
    <name evidence="2" type="ORF">E1261_44585</name>
</gene>
<keyword evidence="3" id="KW-1185">Reference proteome</keyword>
<dbReference type="OrthoDB" id="3829205at2"/>
<reference evidence="2 3" key="1">
    <citation type="submission" date="2019-03" db="EMBL/GenBank/DDBJ databases">
        <title>Draft genome sequences of novel Actinobacteria.</title>
        <authorList>
            <person name="Sahin N."/>
            <person name="Ay H."/>
            <person name="Saygin H."/>
        </authorList>
    </citation>
    <scope>NUCLEOTIDE SEQUENCE [LARGE SCALE GENOMIC DNA]</scope>
    <source>
        <strain evidence="2 3">JCM 30547</strain>
    </source>
</reference>
<dbReference type="RefSeq" id="WP_132416403.1">
    <property type="nucleotide sequence ID" value="NZ_SMKA01000502.1"/>
</dbReference>
<sequence length="74" mass="8419">MKSGRSPRRRVRVWFGQYQISDYIGEPAYADRYEAAMRRRFPGLEITNIPLRSGGHQESAGSPASDRSRALFST</sequence>
<dbReference type="Proteomes" id="UP000295075">
    <property type="component" value="Unassembled WGS sequence"/>
</dbReference>
<organism evidence="2 3">
    <name type="scientific">Kribbella albertanoniae</name>
    <dbReference type="NCBI Taxonomy" id="1266829"/>
    <lineage>
        <taxon>Bacteria</taxon>
        <taxon>Bacillati</taxon>
        <taxon>Actinomycetota</taxon>
        <taxon>Actinomycetes</taxon>
        <taxon>Propionibacteriales</taxon>
        <taxon>Kribbellaceae</taxon>
        <taxon>Kribbella</taxon>
    </lineage>
</organism>
<feature type="region of interest" description="Disordered" evidence="1">
    <location>
        <begin position="48"/>
        <end position="74"/>
    </location>
</feature>
<evidence type="ECO:0000256" key="1">
    <source>
        <dbReference type="SAM" id="MobiDB-lite"/>
    </source>
</evidence>
<evidence type="ECO:0000313" key="3">
    <source>
        <dbReference type="Proteomes" id="UP000295075"/>
    </source>
</evidence>
<accession>A0A4R4NVJ3</accession>
<dbReference type="AlphaFoldDB" id="A0A4R4NVJ3"/>
<protein>
    <submittedName>
        <fullName evidence="2">Uncharacterized protein</fullName>
    </submittedName>
</protein>
<name>A0A4R4NVJ3_9ACTN</name>
<dbReference type="EMBL" id="SMKA01000502">
    <property type="protein sequence ID" value="TDC13821.1"/>
    <property type="molecule type" value="Genomic_DNA"/>
</dbReference>
<evidence type="ECO:0000313" key="2">
    <source>
        <dbReference type="EMBL" id="TDC13821.1"/>
    </source>
</evidence>
<proteinExistence type="predicted"/>
<comment type="caution">
    <text evidence="2">The sequence shown here is derived from an EMBL/GenBank/DDBJ whole genome shotgun (WGS) entry which is preliminary data.</text>
</comment>